<dbReference type="EMBL" id="BNAR01000002">
    <property type="protein sequence ID" value="GHH33578.1"/>
    <property type="molecule type" value="Genomic_DNA"/>
</dbReference>
<organism evidence="2 3">
    <name type="scientific">Lentzea cavernae</name>
    <dbReference type="NCBI Taxonomy" id="2020703"/>
    <lineage>
        <taxon>Bacteria</taxon>
        <taxon>Bacillati</taxon>
        <taxon>Actinomycetota</taxon>
        <taxon>Actinomycetes</taxon>
        <taxon>Pseudonocardiales</taxon>
        <taxon>Pseudonocardiaceae</taxon>
        <taxon>Lentzea</taxon>
    </lineage>
</organism>
<keyword evidence="3" id="KW-1185">Reference proteome</keyword>
<reference evidence="3" key="1">
    <citation type="journal article" date="2019" name="Int. J. Syst. Evol. Microbiol.">
        <title>The Global Catalogue of Microorganisms (GCM) 10K type strain sequencing project: providing services to taxonomists for standard genome sequencing and annotation.</title>
        <authorList>
            <consortium name="The Broad Institute Genomics Platform"/>
            <consortium name="The Broad Institute Genome Sequencing Center for Infectious Disease"/>
            <person name="Wu L."/>
            <person name="Ma J."/>
        </authorList>
    </citation>
    <scope>NUCLEOTIDE SEQUENCE [LARGE SCALE GENOMIC DNA]</scope>
    <source>
        <strain evidence="3">CGMCC 4.7367</strain>
    </source>
</reference>
<dbReference type="Pfam" id="PF19809">
    <property type="entry name" value="DUF6292"/>
    <property type="match status" value="1"/>
</dbReference>
<feature type="domain" description="DUF6292" evidence="1">
    <location>
        <begin position="50"/>
        <end position="134"/>
    </location>
</feature>
<name>A0ABQ3M6R4_9PSEU</name>
<gene>
    <name evidence="2" type="ORF">GCM10017774_16230</name>
</gene>
<evidence type="ECO:0000313" key="2">
    <source>
        <dbReference type="EMBL" id="GHH33578.1"/>
    </source>
</evidence>
<dbReference type="InterPro" id="IPR046259">
    <property type="entry name" value="DUF6292"/>
</dbReference>
<accession>A0ABQ3M6R4</accession>
<protein>
    <recommendedName>
        <fullName evidence="1">DUF6292 domain-containing protein</fullName>
    </recommendedName>
</protein>
<dbReference type="Proteomes" id="UP000605568">
    <property type="component" value="Unassembled WGS sequence"/>
</dbReference>
<evidence type="ECO:0000259" key="1">
    <source>
        <dbReference type="Pfam" id="PF19809"/>
    </source>
</evidence>
<sequence>MPHGCSVRVWPVTPRFSHTPAGYPRAMSIEPGIDFEIDFDDSAAREVRHYVSDVVTGLGLRGDSSMVEMEPRAAAYVALDGRLPDFPDHYVALVWNELTGWAVAVEDRLGELVEIARLAGDPRPAPAAVVGWVSGLLHEEQGRANRDFAAFVPQQRAVLS</sequence>
<proteinExistence type="predicted"/>
<evidence type="ECO:0000313" key="3">
    <source>
        <dbReference type="Proteomes" id="UP000605568"/>
    </source>
</evidence>
<comment type="caution">
    <text evidence="2">The sequence shown here is derived from an EMBL/GenBank/DDBJ whole genome shotgun (WGS) entry which is preliminary data.</text>
</comment>